<evidence type="ECO:0000256" key="3">
    <source>
        <dbReference type="ARBA" id="ARBA00022448"/>
    </source>
</evidence>
<dbReference type="GO" id="GO:0022857">
    <property type="term" value="F:transmembrane transporter activity"/>
    <property type="evidence" value="ECO:0007669"/>
    <property type="project" value="InterPro"/>
</dbReference>
<comment type="similarity">
    <text evidence="2">Belongs to the major facilitator superfamily.</text>
</comment>
<organism evidence="10 11">
    <name type="scientific">Nakamurella panacisegetis</name>
    <dbReference type="NCBI Taxonomy" id="1090615"/>
    <lineage>
        <taxon>Bacteria</taxon>
        <taxon>Bacillati</taxon>
        <taxon>Actinomycetota</taxon>
        <taxon>Actinomycetes</taxon>
        <taxon>Nakamurellales</taxon>
        <taxon>Nakamurellaceae</taxon>
        <taxon>Nakamurella</taxon>
    </lineage>
</organism>
<evidence type="ECO:0000256" key="1">
    <source>
        <dbReference type="ARBA" id="ARBA00004651"/>
    </source>
</evidence>
<dbReference type="PANTHER" id="PTHR43271:SF1">
    <property type="entry name" value="INNER MEMBRANE TRANSPORT PROTEIN YNFM"/>
    <property type="match status" value="1"/>
</dbReference>
<feature type="transmembrane region" description="Helical" evidence="8">
    <location>
        <begin position="398"/>
        <end position="417"/>
    </location>
</feature>
<dbReference type="AlphaFoldDB" id="A0A1H0I231"/>
<feature type="transmembrane region" description="Helical" evidence="8">
    <location>
        <begin position="45"/>
        <end position="65"/>
    </location>
</feature>
<keyword evidence="5 8" id="KW-0812">Transmembrane</keyword>
<evidence type="ECO:0000259" key="9">
    <source>
        <dbReference type="PROSITE" id="PS50850"/>
    </source>
</evidence>
<dbReference type="InterPro" id="IPR036259">
    <property type="entry name" value="MFS_trans_sf"/>
</dbReference>
<feature type="transmembrane region" description="Helical" evidence="8">
    <location>
        <begin position="137"/>
        <end position="156"/>
    </location>
</feature>
<evidence type="ECO:0000256" key="7">
    <source>
        <dbReference type="ARBA" id="ARBA00023136"/>
    </source>
</evidence>
<protein>
    <submittedName>
        <fullName evidence="10">Predicted arabinose efflux permease, MFS family</fullName>
    </submittedName>
</protein>
<name>A0A1H0I231_9ACTN</name>
<evidence type="ECO:0000256" key="6">
    <source>
        <dbReference type="ARBA" id="ARBA00022989"/>
    </source>
</evidence>
<feature type="domain" description="Major facilitator superfamily (MFS) profile" evidence="9">
    <location>
        <begin position="42"/>
        <end position="421"/>
    </location>
</feature>
<feature type="transmembrane region" description="Helical" evidence="8">
    <location>
        <begin position="287"/>
        <end position="305"/>
    </location>
</feature>
<dbReference type="GO" id="GO:0005886">
    <property type="term" value="C:plasma membrane"/>
    <property type="evidence" value="ECO:0007669"/>
    <property type="project" value="UniProtKB-SubCell"/>
</dbReference>
<feature type="transmembrane region" description="Helical" evidence="8">
    <location>
        <begin position="371"/>
        <end position="392"/>
    </location>
</feature>
<evidence type="ECO:0000313" key="10">
    <source>
        <dbReference type="EMBL" id="SDO25463.1"/>
    </source>
</evidence>
<evidence type="ECO:0000313" key="11">
    <source>
        <dbReference type="Proteomes" id="UP000198741"/>
    </source>
</evidence>
<feature type="transmembrane region" description="Helical" evidence="8">
    <location>
        <begin position="71"/>
        <end position="97"/>
    </location>
</feature>
<evidence type="ECO:0000256" key="4">
    <source>
        <dbReference type="ARBA" id="ARBA00022475"/>
    </source>
</evidence>
<dbReference type="Proteomes" id="UP000198741">
    <property type="component" value="Chromosome I"/>
</dbReference>
<feature type="transmembrane region" description="Helical" evidence="8">
    <location>
        <begin position="335"/>
        <end position="359"/>
    </location>
</feature>
<comment type="subcellular location">
    <subcellularLocation>
        <location evidence="1">Cell membrane</location>
        <topology evidence="1">Multi-pass membrane protein</topology>
    </subcellularLocation>
</comment>
<dbReference type="STRING" id="1090615.SAMN04515671_0319"/>
<dbReference type="Gene3D" id="1.20.1250.20">
    <property type="entry name" value="MFS general substrate transporter like domains"/>
    <property type="match status" value="1"/>
</dbReference>
<evidence type="ECO:0000256" key="2">
    <source>
        <dbReference type="ARBA" id="ARBA00008335"/>
    </source>
</evidence>
<feature type="transmembrane region" description="Helical" evidence="8">
    <location>
        <begin position="109"/>
        <end position="131"/>
    </location>
</feature>
<dbReference type="InterPro" id="IPR011701">
    <property type="entry name" value="MFS"/>
</dbReference>
<dbReference type="Pfam" id="PF07690">
    <property type="entry name" value="MFS_1"/>
    <property type="match status" value="1"/>
</dbReference>
<dbReference type="SUPFAM" id="SSF103473">
    <property type="entry name" value="MFS general substrate transporter"/>
    <property type="match status" value="1"/>
</dbReference>
<keyword evidence="7 8" id="KW-0472">Membrane</keyword>
<keyword evidence="4" id="KW-1003">Cell membrane</keyword>
<gene>
    <name evidence="10" type="ORF">SAMN04515671_0319</name>
</gene>
<keyword evidence="3" id="KW-0813">Transport</keyword>
<feature type="transmembrane region" description="Helical" evidence="8">
    <location>
        <begin position="249"/>
        <end position="267"/>
    </location>
</feature>
<accession>A0A1H0I231</accession>
<feature type="transmembrane region" description="Helical" evidence="8">
    <location>
        <begin position="312"/>
        <end position="329"/>
    </location>
</feature>
<keyword evidence="11" id="KW-1185">Reference proteome</keyword>
<sequence>MKSYWTHEWLVSTVDAVTTTNEVAATASGRTDSYAGSREVHRLEVAMLAAGLAAFGLLYVTQAVLPSVGTAFGVSATVASLTVSFATGGLALAILPMSSLAESFGRARMMRIGMVAALLLAVGCATSTHFWELLTCRALMGIALGAVVAVGMGHLGDEIHPSKVSGAMGIYVAGNTIGGVVGRLVPGIALDFGSWRFAVLMFTAFASVAILTFSLLLPAPRRFTPVPARGGHHLRAARELLADSGIRKLCGIAFLLMGGFVACYNFLTFRLTSAPIDLSGSAASRLFLAYLAGTVSSTAAGYCAGRFGRRRVLCSGIALMLGGLALTLPDHLGSITVGLVIFTAGFFAAHSTASGWISARASRSRAQASALYLMAYYLGSSTLGAAVGLAFLVGGWSATVIAIAVLAVAAFGLARSLDPGR</sequence>
<proteinExistence type="inferred from homology"/>
<dbReference type="PROSITE" id="PS50850">
    <property type="entry name" value="MFS"/>
    <property type="match status" value="1"/>
</dbReference>
<feature type="transmembrane region" description="Helical" evidence="8">
    <location>
        <begin position="195"/>
        <end position="217"/>
    </location>
</feature>
<evidence type="ECO:0000256" key="5">
    <source>
        <dbReference type="ARBA" id="ARBA00022692"/>
    </source>
</evidence>
<reference evidence="10 11" key="1">
    <citation type="submission" date="2016-10" db="EMBL/GenBank/DDBJ databases">
        <authorList>
            <person name="de Groot N.N."/>
        </authorList>
    </citation>
    <scope>NUCLEOTIDE SEQUENCE [LARGE SCALE GENOMIC DNA]</scope>
    <source>
        <strain evidence="11">P4-7,KCTC 19426,CECT 7604</strain>
    </source>
</reference>
<dbReference type="InterPro" id="IPR020846">
    <property type="entry name" value="MFS_dom"/>
</dbReference>
<keyword evidence="6 8" id="KW-1133">Transmembrane helix</keyword>
<evidence type="ECO:0000256" key="8">
    <source>
        <dbReference type="SAM" id="Phobius"/>
    </source>
</evidence>
<dbReference type="PANTHER" id="PTHR43271">
    <property type="entry name" value="BLL2771 PROTEIN"/>
    <property type="match status" value="1"/>
</dbReference>
<dbReference type="CDD" id="cd17324">
    <property type="entry name" value="MFS_NepI_like"/>
    <property type="match status" value="1"/>
</dbReference>
<dbReference type="EMBL" id="LT629710">
    <property type="protein sequence ID" value="SDO25463.1"/>
    <property type="molecule type" value="Genomic_DNA"/>
</dbReference>